<keyword evidence="1" id="KW-0812">Transmembrane</keyword>
<sequence length="74" mass="8149">MEKGESSVVAWDGGLVVFRCVCVDSWGLLVVVFVAAEKREKWGFEVCFVRATLVEVVWVAGGDLELGCRKIEGK</sequence>
<reference evidence="2 3" key="1">
    <citation type="journal article" date="2021" name="bioRxiv">
        <title>Chromosome-scale and haplotype-resolved genome assembly of a tetraploid potato cultivar.</title>
        <authorList>
            <person name="Sun H."/>
            <person name="Jiao W.-B."/>
            <person name="Krause K."/>
            <person name="Campoy J.A."/>
            <person name="Goel M."/>
            <person name="Folz-Donahue K."/>
            <person name="Kukat C."/>
            <person name="Huettel B."/>
            <person name="Schneeberger K."/>
        </authorList>
    </citation>
    <scope>NUCLEOTIDE SEQUENCE [LARGE SCALE GENOMIC DNA]</scope>
    <source>
        <strain evidence="2">SolTubOtavaFocal</strain>
        <tissue evidence="2">Leaves</tissue>
    </source>
</reference>
<protein>
    <recommendedName>
        <fullName evidence="4">Transmembrane protein</fullName>
    </recommendedName>
</protein>
<name>A0ABQ7UXF4_SOLTU</name>
<evidence type="ECO:0000313" key="2">
    <source>
        <dbReference type="EMBL" id="KAH0755797.1"/>
    </source>
</evidence>
<keyword evidence="1" id="KW-0472">Membrane</keyword>
<dbReference type="EMBL" id="JAIVGD010000018">
    <property type="protein sequence ID" value="KAH0755797.1"/>
    <property type="molecule type" value="Genomic_DNA"/>
</dbReference>
<gene>
    <name evidence="2" type="ORF">KY290_026067</name>
</gene>
<organism evidence="2 3">
    <name type="scientific">Solanum tuberosum</name>
    <name type="common">Potato</name>
    <dbReference type="NCBI Taxonomy" id="4113"/>
    <lineage>
        <taxon>Eukaryota</taxon>
        <taxon>Viridiplantae</taxon>
        <taxon>Streptophyta</taxon>
        <taxon>Embryophyta</taxon>
        <taxon>Tracheophyta</taxon>
        <taxon>Spermatophyta</taxon>
        <taxon>Magnoliopsida</taxon>
        <taxon>eudicotyledons</taxon>
        <taxon>Gunneridae</taxon>
        <taxon>Pentapetalae</taxon>
        <taxon>asterids</taxon>
        <taxon>lamiids</taxon>
        <taxon>Solanales</taxon>
        <taxon>Solanaceae</taxon>
        <taxon>Solanoideae</taxon>
        <taxon>Solaneae</taxon>
        <taxon>Solanum</taxon>
    </lineage>
</organism>
<evidence type="ECO:0000256" key="1">
    <source>
        <dbReference type="SAM" id="Phobius"/>
    </source>
</evidence>
<accession>A0ABQ7UXF4</accession>
<keyword evidence="3" id="KW-1185">Reference proteome</keyword>
<feature type="transmembrane region" description="Helical" evidence="1">
    <location>
        <begin position="16"/>
        <end position="36"/>
    </location>
</feature>
<keyword evidence="1" id="KW-1133">Transmembrane helix</keyword>
<comment type="caution">
    <text evidence="2">The sequence shown here is derived from an EMBL/GenBank/DDBJ whole genome shotgun (WGS) entry which is preliminary data.</text>
</comment>
<evidence type="ECO:0008006" key="4">
    <source>
        <dbReference type="Google" id="ProtNLM"/>
    </source>
</evidence>
<dbReference type="Proteomes" id="UP000826656">
    <property type="component" value="Unassembled WGS sequence"/>
</dbReference>
<evidence type="ECO:0000313" key="3">
    <source>
        <dbReference type="Proteomes" id="UP000826656"/>
    </source>
</evidence>
<proteinExistence type="predicted"/>